<dbReference type="EMBL" id="MZNU01000377">
    <property type="protein sequence ID" value="OWO98873.1"/>
    <property type="molecule type" value="Genomic_DNA"/>
</dbReference>
<sequence>MAPSSNIRDFFNAVLEMFEISFFDGRGLVFILQGLIFLLIDPYFSET</sequence>
<evidence type="ECO:0000313" key="1">
    <source>
        <dbReference type="EMBL" id="OWO98873.1"/>
    </source>
</evidence>
<protein>
    <submittedName>
        <fullName evidence="1">Uncharacterized protein</fullName>
    </submittedName>
</protein>
<gene>
    <name evidence="1" type="ORF">B2J93_7135</name>
</gene>
<dbReference type="Proteomes" id="UP000242519">
    <property type="component" value="Unassembled WGS sequence"/>
</dbReference>
<comment type="caution">
    <text evidence="1">The sequence shown here is derived from an EMBL/GenBank/DDBJ whole genome shotgun (WGS) entry which is preliminary data.</text>
</comment>
<evidence type="ECO:0000313" key="2">
    <source>
        <dbReference type="Proteomes" id="UP000242519"/>
    </source>
</evidence>
<keyword evidence="2" id="KW-1185">Reference proteome</keyword>
<dbReference type="InParanoid" id="A0A218YVV8"/>
<reference evidence="1 2" key="1">
    <citation type="submission" date="2017-04" db="EMBL/GenBank/DDBJ databases">
        <title>Draft genome sequence of Marssonina coronaria NL1: causal agent of apple blotch.</title>
        <authorList>
            <person name="Cheng Q."/>
        </authorList>
    </citation>
    <scope>NUCLEOTIDE SEQUENCE [LARGE SCALE GENOMIC DNA]</scope>
    <source>
        <strain evidence="1 2">NL1</strain>
    </source>
</reference>
<name>A0A218YVV8_9HELO</name>
<accession>A0A218YVV8</accession>
<proteinExistence type="predicted"/>
<organism evidence="1 2">
    <name type="scientific">Diplocarpon coronariae</name>
    <dbReference type="NCBI Taxonomy" id="2795749"/>
    <lineage>
        <taxon>Eukaryota</taxon>
        <taxon>Fungi</taxon>
        <taxon>Dikarya</taxon>
        <taxon>Ascomycota</taxon>
        <taxon>Pezizomycotina</taxon>
        <taxon>Leotiomycetes</taxon>
        <taxon>Helotiales</taxon>
        <taxon>Drepanopezizaceae</taxon>
        <taxon>Diplocarpon</taxon>
    </lineage>
</organism>
<dbReference type="AlphaFoldDB" id="A0A218YVV8"/>